<reference evidence="8" key="1">
    <citation type="submission" date="2013-06" db="EMBL/GenBank/DDBJ databases">
        <authorList>
            <person name="Zhao Q."/>
        </authorList>
    </citation>
    <scope>NUCLEOTIDE SEQUENCE</scope>
    <source>
        <strain evidence="8">cv. W1943</strain>
    </source>
</reference>
<dbReference type="SUPFAM" id="SSF63829">
    <property type="entry name" value="Calcium-dependent phosphotriesterase"/>
    <property type="match status" value="1"/>
</dbReference>
<dbReference type="InterPro" id="IPR018119">
    <property type="entry name" value="Strictosidine_synth_cons-reg"/>
</dbReference>
<protein>
    <recommendedName>
        <fullName evidence="6">Strictosidine synthase conserved region domain-containing protein</fullName>
    </recommendedName>
</protein>
<evidence type="ECO:0000313" key="7">
    <source>
        <dbReference type="EnsemblPlants" id="ORUFI08G05030.1"/>
    </source>
</evidence>
<dbReference type="GO" id="GO:0012505">
    <property type="term" value="C:endomembrane system"/>
    <property type="evidence" value="ECO:0007669"/>
    <property type="project" value="TreeGrafter"/>
</dbReference>
<evidence type="ECO:0000256" key="2">
    <source>
        <dbReference type="ARBA" id="ARBA00009191"/>
    </source>
</evidence>
<name>A0A0E0QEZ6_ORYRU</name>
<keyword evidence="8" id="KW-1185">Reference proteome</keyword>
<evidence type="ECO:0000256" key="1">
    <source>
        <dbReference type="ARBA" id="ARBA00004116"/>
    </source>
</evidence>
<feature type="signal peptide" evidence="5">
    <location>
        <begin position="1"/>
        <end position="36"/>
    </location>
</feature>
<evidence type="ECO:0000256" key="5">
    <source>
        <dbReference type="SAM" id="SignalP"/>
    </source>
</evidence>
<keyword evidence="4" id="KW-0325">Glycoprotein</keyword>
<dbReference type="GO" id="GO:0016787">
    <property type="term" value="F:hydrolase activity"/>
    <property type="evidence" value="ECO:0007669"/>
    <property type="project" value="TreeGrafter"/>
</dbReference>
<comment type="subcellular location">
    <subcellularLocation>
        <location evidence="1">Vacuole</location>
    </subcellularLocation>
</comment>
<dbReference type="STRING" id="4529.A0A0E0QEZ6"/>
<dbReference type="GO" id="GO:0005773">
    <property type="term" value="C:vacuole"/>
    <property type="evidence" value="ECO:0007669"/>
    <property type="project" value="UniProtKB-SubCell"/>
</dbReference>
<accession>A0A0E0QEZ6</accession>
<dbReference type="HOGENOM" id="CLU_023267_2_1_1"/>
<dbReference type="Proteomes" id="UP000008022">
    <property type="component" value="Unassembled WGS sequence"/>
</dbReference>
<comment type="similarity">
    <text evidence="2">Belongs to the strictosidine synthase family.</text>
</comment>
<dbReference type="FunFam" id="2.120.10.30:FF:000055">
    <property type="entry name" value="Protein STRICTOSIDINE SYNTHASE-LIKE 11"/>
    <property type="match status" value="1"/>
</dbReference>
<feature type="domain" description="Strictosidine synthase conserved region" evidence="6">
    <location>
        <begin position="169"/>
        <end position="257"/>
    </location>
</feature>
<dbReference type="Gene3D" id="2.120.10.30">
    <property type="entry name" value="TolB, C-terminal domain"/>
    <property type="match status" value="1"/>
</dbReference>
<evidence type="ECO:0000313" key="8">
    <source>
        <dbReference type="Proteomes" id="UP000008022"/>
    </source>
</evidence>
<sequence>MARRRRGFPATLVTLLRLVGCLLLAFFLAAPPCAAAQQVKTSHAQFAFHLPLPDGVTGAESLAFDSSNHGPYTGVSDGRVLRWGGAAAGWTTFAHHENYRKIPMCTTPVAPAEETESMCGRPLGLAFHDRTGDLYIADAYKGLMRVGPRGGEAEVLAAGADGVPFNFVNGIDVDQATGDVYFTDSSTTYPRRFNSEIMMNADATARLLKYDAATKRVTVLRAGLPYANGVAVSRDGSHAVVAHTVPCQAFRYWIKGPNAGEYELLADLPGYPDNVRRDANGGYWVALNQEKARLDATAAAAVAPPAKHLVGVRLDGDGVEVEELTAAKGVTLSEVVERGGKLWLGSVELDFIGLMQ</sequence>
<dbReference type="PANTHER" id="PTHR10426:SF62">
    <property type="entry name" value="OS08G0175000 PROTEIN"/>
    <property type="match status" value="1"/>
</dbReference>
<reference evidence="7" key="2">
    <citation type="submission" date="2015-06" db="UniProtKB">
        <authorList>
            <consortium name="EnsemblPlants"/>
        </authorList>
    </citation>
    <scope>IDENTIFICATION</scope>
</reference>
<dbReference type="eggNOG" id="KOG1520">
    <property type="taxonomic scope" value="Eukaryota"/>
</dbReference>
<dbReference type="Gramene" id="ORUFI08G05030.1">
    <property type="protein sequence ID" value="ORUFI08G05030.1"/>
    <property type="gene ID" value="ORUFI08G05030"/>
</dbReference>
<keyword evidence="3" id="KW-0926">Vacuole</keyword>
<evidence type="ECO:0000256" key="3">
    <source>
        <dbReference type="ARBA" id="ARBA00022554"/>
    </source>
</evidence>
<dbReference type="AlphaFoldDB" id="A0A0E0QEZ6"/>
<proteinExistence type="inferred from homology"/>
<evidence type="ECO:0000256" key="4">
    <source>
        <dbReference type="ARBA" id="ARBA00023180"/>
    </source>
</evidence>
<dbReference type="EnsemblPlants" id="ORUFI08G05030.1">
    <property type="protein sequence ID" value="ORUFI08G05030.1"/>
    <property type="gene ID" value="ORUFI08G05030"/>
</dbReference>
<keyword evidence="5" id="KW-0732">Signal</keyword>
<dbReference type="PANTHER" id="PTHR10426">
    <property type="entry name" value="STRICTOSIDINE SYNTHASE-RELATED"/>
    <property type="match status" value="1"/>
</dbReference>
<dbReference type="SMR" id="A0A0E0QEZ6"/>
<dbReference type="OMA" id="PHRTEEC"/>
<feature type="chain" id="PRO_5002371493" description="Strictosidine synthase conserved region domain-containing protein" evidence="5">
    <location>
        <begin position="37"/>
        <end position="356"/>
    </location>
</feature>
<dbReference type="Pfam" id="PF03088">
    <property type="entry name" value="Str_synth"/>
    <property type="match status" value="1"/>
</dbReference>
<organism evidence="7 8">
    <name type="scientific">Oryza rufipogon</name>
    <name type="common">Brownbeard rice</name>
    <name type="synonym">Asian wild rice</name>
    <dbReference type="NCBI Taxonomy" id="4529"/>
    <lineage>
        <taxon>Eukaryota</taxon>
        <taxon>Viridiplantae</taxon>
        <taxon>Streptophyta</taxon>
        <taxon>Embryophyta</taxon>
        <taxon>Tracheophyta</taxon>
        <taxon>Spermatophyta</taxon>
        <taxon>Magnoliopsida</taxon>
        <taxon>Liliopsida</taxon>
        <taxon>Poales</taxon>
        <taxon>Poaceae</taxon>
        <taxon>BOP clade</taxon>
        <taxon>Oryzoideae</taxon>
        <taxon>Oryzeae</taxon>
        <taxon>Oryzinae</taxon>
        <taxon>Oryza</taxon>
    </lineage>
</organism>
<evidence type="ECO:0000259" key="6">
    <source>
        <dbReference type="Pfam" id="PF03088"/>
    </source>
</evidence>
<dbReference type="InterPro" id="IPR011042">
    <property type="entry name" value="6-blade_b-propeller_TolB-like"/>
</dbReference>